<keyword evidence="6 8" id="KW-1133">Transmembrane helix</keyword>
<feature type="transmembrane region" description="Helical" evidence="8">
    <location>
        <begin position="76"/>
        <end position="96"/>
    </location>
</feature>
<evidence type="ECO:0000256" key="7">
    <source>
        <dbReference type="ARBA" id="ARBA00023136"/>
    </source>
</evidence>
<evidence type="ECO:0000256" key="2">
    <source>
        <dbReference type="ARBA" id="ARBA00009950"/>
    </source>
</evidence>
<sequence length="198" mass="22954">MAKMLDKVPSRLKQALAFFIKFPFLFSRPKKQATKGQKQILEENNSTLDFYAKVMISVEVTYIIFRFTFFNFNSSWFSWVLLCMVTALYFGCYKFMESMAKPTYSESGALIDGGMDLNTESGTAEHVKDLIILTAITQGLAIFTDYMWLIMLLAPCRAMYLLWVYILAPWIFAQPDETVVDPKKQKKMERKMKRAGMM</sequence>
<name>A0ABN8PE66_9CNID</name>
<dbReference type="Proteomes" id="UP001159405">
    <property type="component" value="Unassembled WGS sequence"/>
</dbReference>
<organism evidence="9 10">
    <name type="scientific">Porites lobata</name>
    <dbReference type="NCBI Taxonomy" id="104759"/>
    <lineage>
        <taxon>Eukaryota</taxon>
        <taxon>Metazoa</taxon>
        <taxon>Cnidaria</taxon>
        <taxon>Anthozoa</taxon>
        <taxon>Hexacorallia</taxon>
        <taxon>Scleractinia</taxon>
        <taxon>Fungiina</taxon>
        <taxon>Poritidae</taxon>
        <taxon>Porites</taxon>
    </lineage>
</organism>
<evidence type="ECO:0000256" key="3">
    <source>
        <dbReference type="ARBA" id="ARBA00015033"/>
    </source>
</evidence>
<proteinExistence type="inferred from homology"/>
<keyword evidence="7 8" id="KW-0472">Membrane</keyword>
<evidence type="ECO:0000313" key="9">
    <source>
        <dbReference type="EMBL" id="CAH3141869.1"/>
    </source>
</evidence>
<evidence type="ECO:0000256" key="5">
    <source>
        <dbReference type="ARBA" id="ARBA00022824"/>
    </source>
</evidence>
<reference evidence="9 10" key="1">
    <citation type="submission" date="2022-05" db="EMBL/GenBank/DDBJ databases">
        <authorList>
            <consortium name="Genoscope - CEA"/>
            <person name="William W."/>
        </authorList>
    </citation>
    <scope>NUCLEOTIDE SEQUENCE [LARGE SCALE GENOMIC DNA]</scope>
</reference>
<comment type="caution">
    <text evidence="9">The sequence shown here is derived from an EMBL/GenBank/DDBJ whole genome shotgun (WGS) entry which is preliminary data.</text>
</comment>
<keyword evidence="5" id="KW-0256">Endoplasmic reticulum</keyword>
<evidence type="ECO:0000256" key="8">
    <source>
        <dbReference type="SAM" id="Phobius"/>
    </source>
</evidence>
<dbReference type="EMBL" id="CALNXK010000067">
    <property type="protein sequence ID" value="CAH3141869.1"/>
    <property type="molecule type" value="Genomic_DNA"/>
</dbReference>
<dbReference type="PANTHER" id="PTHR13505">
    <property type="entry name" value="TRANSMEMBRANE PROTEIN 208"/>
    <property type="match status" value="1"/>
</dbReference>
<dbReference type="PANTHER" id="PTHR13505:SF7">
    <property type="entry name" value="TRANSMEMBRANE PROTEIN 208"/>
    <property type="match status" value="1"/>
</dbReference>
<gene>
    <name evidence="9" type="ORF">PLOB_00042041</name>
</gene>
<feature type="transmembrane region" description="Helical" evidence="8">
    <location>
        <begin position="130"/>
        <end position="154"/>
    </location>
</feature>
<comment type="subcellular location">
    <subcellularLocation>
        <location evidence="1">Endoplasmic reticulum membrane</location>
        <topology evidence="1">Multi-pass membrane protein</topology>
    </subcellularLocation>
</comment>
<evidence type="ECO:0000313" key="10">
    <source>
        <dbReference type="Proteomes" id="UP001159405"/>
    </source>
</evidence>
<evidence type="ECO:0000256" key="6">
    <source>
        <dbReference type="ARBA" id="ARBA00022989"/>
    </source>
</evidence>
<keyword evidence="10" id="KW-1185">Reference proteome</keyword>
<evidence type="ECO:0000256" key="4">
    <source>
        <dbReference type="ARBA" id="ARBA00022692"/>
    </source>
</evidence>
<accession>A0ABN8PE66</accession>
<dbReference type="Pfam" id="PF05620">
    <property type="entry name" value="TMEM208_SND2"/>
    <property type="match status" value="1"/>
</dbReference>
<evidence type="ECO:0000256" key="1">
    <source>
        <dbReference type="ARBA" id="ARBA00004477"/>
    </source>
</evidence>
<dbReference type="InterPro" id="IPR008506">
    <property type="entry name" value="SND2/TMEM208"/>
</dbReference>
<comment type="similarity">
    <text evidence="2">Belongs to the TMEM208 family.</text>
</comment>
<keyword evidence="4 8" id="KW-0812">Transmembrane</keyword>
<protein>
    <recommendedName>
        <fullName evidence="3">Transmembrane protein 208</fullName>
    </recommendedName>
</protein>